<name>A0ABV4I4D4_9ACTN</name>
<organism evidence="2 3">
    <name type="scientific">Kineococcus mangrovi</name>
    <dbReference type="NCBI Taxonomy" id="1660183"/>
    <lineage>
        <taxon>Bacteria</taxon>
        <taxon>Bacillati</taxon>
        <taxon>Actinomycetota</taxon>
        <taxon>Actinomycetes</taxon>
        <taxon>Kineosporiales</taxon>
        <taxon>Kineosporiaceae</taxon>
        <taxon>Kineococcus</taxon>
    </lineage>
</organism>
<dbReference type="InterPro" id="IPR018958">
    <property type="entry name" value="Knr4/Smi1-like_dom"/>
</dbReference>
<dbReference type="SUPFAM" id="SSF160631">
    <property type="entry name" value="SMI1/KNR4-like"/>
    <property type="match status" value="1"/>
</dbReference>
<keyword evidence="3" id="KW-1185">Reference proteome</keyword>
<dbReference type="RefSeq" id="WP_370719768.1">
    <property type="nucleotide sequence ID" value="NZ_JBGGTQ010000006.1"/>
</dbReference>
<evidence type="ECO:0000259" key="1">
    <source>
        <dbReference type="Pfam" id="PF09346"/>
    </source>
</evidence>
<dbReference type="InterPro" id="IPR037883">
    <property type="entry name" value="Knr4/Smi1-like_sf"/>
</dbReference>
<dbReference type="Pfam" id="PF09346">
    <property type="entry name" value="SMI1_KNR4"/>
    <property type="match status" value="1"/>
</dbReference>
<gene>
    <name evidence="2" type="ORF">AB2L28_14930</name>
</gene>
<evidence type="ECO:0000313" key="2">
    <source>
        <dbReference type="EMBL" id="MEZ0493531.1"/>
    </source>
</evidence>
<accession>A0ABV4I4D4</accession>
<reference evidence="2 3" key="1">
    <citation type="submission" date="2024-07" db="EMBL/GenBank/DDBJ databases">
        <authorList>
            <person name="Thanompreechachai J."/>
            <person name="Duangmal K."/>
        </authorList>
    </citation>
    <scope>NUCLEOTIDE SEQUENCE [LARGE SCALE GENOMIC DNA]</scope>
    <source>
        <strain evidence="2 3">TBRC 1896</strain>
    </source>
</reference>
<proteinExistence type="predicted"/>
<evidence type="ECO:0000313" key="3">
    <source>
        <dbReference type="Proteomes" id="UP001566476"/>
    </source>
</evidence>
<sequence>MSTDTPLETSWVRITTWLLAHAPATAAALHPPASAQDVARAEESTGVVWPQQLRTWFGLHGGWDRDAWAAVLPGWSSPMSLSRSLEEQRTWLEVWEDVAADDEDLVERGVLAMGQHAGEVAGAFLPFFVPLDEDQSGEVLFVDCRPGPRQGCVTHWMKHDFDHYGLGWWSIAQMLSDVADHLQQWTPCRYWRPQVEDGALRWEFDEDADSDSHCLARG</sequence>
<dbReference type="Proteomes" id="UP001566476">
    <property type="component" value="Unassembled WGS sequence"/>
</dbReference>
<protein>
    <submittedName>
        <fullName evidence="2">SMI1/KNR4 family protein</fullName>
    </submittedName>
</protein>
<feature type="domain" description="Knr4/Smi1-like" evidence="1">
    <location>
        <begin position="32"/>
        <end position="176"/>
    </location>
</feature>
<comment type="caution">
    <text evidence="2">The sequence shown here is derived from an EMBL/GenBank/DDBJ whole genome shotgun (WGS) entry which is preliminary data.</text>
</comment>
<dbReference type="EMBL" id="JBGGTQ010000006">
    <property type="protein sequence ID" value="MEZ0493531.1"/>
    <property type="molecule type" value="Genomic_DNA"/>
</dbReference>